<sequence>MTIEWFSVTFGTDTTDDRNSTGLNLIVRPPTPQKEAVQSIALRTGANQTGSLLNTSMEELVLRQYDGALEP</sequence>
<evidence type="ECO:0000313" key="1">
    <source>
        <dbReference type="EMBL" id="KAK9425468.1"/>
    </source>
</evidence>
<reference evidence="1 2" key="1">
    <citation type="journal article" date="2024" name="J. Plant Pathol.">
        <title>Sequence and assembly of the genome of Seiridium unicorne, isolate CBS 538.82, causal agent of cypress canker disease.</title>
        <authorList>
            <person name="Scali E."/>
            <person name="Rocca G.D."/>
            <person name="Danti R."/>
            <person name="Garbelotto M."/>
            <person name="Barberini S."/>
            <person name="Baroncelli R."/>
            <person name="Emiliani G."/>
        </authorList>
    </citation>
    <scope>NUCLEOTIDE SEQUENCE [LARGE SCALE GENOMIC DNA]</scope>
    <source>
        <strain evidence="1 2">BM-138-508</strain>
    </source>
</reference>
<dbReference type="Proteomes" id="UP001408356">
    <property type="component" value="Unassembled WGS sequence"/>
</dbReference>
<accession>A0ABR2VEX4</accession>
<protein>
    <submittedName>
        <fullName evidence="1">Uncharacterized protein</fullName>
    </submittedName>
</protein>
<name>A0ABR2VEX4_9PEZI</name>
<comment type="caution">
    <text evidence="1">The sequence shown here is derived from an EMBL/GenBank/DDBJ whole genome shotgun (WGS) entry which is preliminary data.</text>
</comment>
<keyword evidence="2" id="KW-1185">Reference proteome</keyword>
<evidence type="ECO:0000313" key="2">
    <source>
        <dbReference type="Proteomes" id="UP001408356"/>
    </source>
</evidence>
<organism evidence="1 2">
    <name type="scientific">Seiridium unicorne</name>
    <dbReference type="NCBI Taxonomy" id="138068"/>
    <lineage>
        <taxon>Eukaryota</taxon>
        <taxon>Fungi</taxon>
        <taxon>Dikarya</taxon>
        <taxon>Ascomycota</taxon>
        <taxon>Pezizomycotina</taxon>
        <taxon>Sordariomycetes</taxon>
        <taxon>Xylariomycetidae</taxon>
        <taxon>Amphisphaeriales</taxon>
        <taxon>Sporocadaceae</taxon>
        <taxon>Seiridium</taxon>
    </lineage>
</organism>
<proteinExistence type="predicted"/>
<dbReference type="EMBL" id="JARVKF010000016">
    <property type="protein sequence ID" value="KAK9425468.1"/>
    <property type="molecule type" value="Genomic_DNA"/>
</dbReference>
<gene>
    <name evidence="1" type="ORF">SUNI508_13002</name>
</gene>